<dbReference type="Pfam" id="PF00084">
    <property type="entry name" value="Sushi"/>
    <property type="match status" value="9"/>
</dbReference>
<evidence type="ECO:0000313" key="8">
    <source>
        <dbReference type="EMBL" id="WAR31945.1"/>
    </source>
</evidence>
<dbReference type="SUPFAM" id="SSF57535">
    <property type="entry name" value="Complement control module/SCR domain"/>
    <property type="match status" value="9"/>
</dbReference>
<evidence type="ECO:0000256" key="5">
    <source>
        <dbReference type="SAM" id="SignalP"/>
    </source>
</evidence>
<dbReference type="InterPro" id="IPR007110">
    <property type="entry name" value="Ig-like_dom"/>
</dbReference>
<dbReference type="CDD" id="cd00033">
    <property type="entry name" value="CCP"/>
    <property type="match status" value="7"/>
</dbReference>
<feature type="domain" description="Sushi" evidence="7">
    <location>
        <begin position="215"/>
        <end position="271"/>
    </location>
</feature>
<dbReference type="InterPro" id="IPR000436">
    <property type="entry name" value="Sushi_SCR_CCP_dom"/>
</dbReference>
<feature type="disulfide bond" evidence="4">
    <location>
        <begin position="441"/>
        <end position="484"/>
    </location>
</feature>
<organism evidence="8 9">
    <name type="scientific">Mya arenaria</name>
    <name type="common">Soft-shell clam</name>
    <dbReference type="NCBI Taxonomy" id="6604"/>
    <lineage>
        <taxon>Eukaryota</taxon>
        <taxon>Metazoa</taxon>
        <taxon>Spiralia</taxon>
        <taxon>Lophotrochozoa</taxon>
        <taxon>Mollusca</taxon>
        <taxon>Bivalvia</taxon>
        <taxon>Autobranchia</taxon>
        <taxon>Heteroconchia</taxon>
        <taxon>Euheterodonta</taxon>
        <taxon>Imparidentia</taxon>
        <taxon>Neoheterodontei</taxon>
        <taxon>Myida</taxon>
        <taxon>Myoidea</taxon>
        <taxon>Myidae</taxon>
        <taxon>Mya</taxon>
    </lineage>
</organism>
<dbReference type="SMART" id="SM00032">
    <property type="entry name" value="CCP"/>
    <property type="match status" value="9"/>
</dbReference>
<name>A0ABY7GBZ5_MYAAR</name>
<protein>
    <submittedName>
        <fullName evidence="8">LEV9-like protein</fullName>
    </submittedName>
</protein>
<feature type="domain" description="Sushi" evidence="7">
    <location>
        <begin position="272"/>
        <end position="329"/>
    </location>
</feature>
<comment type="caution">
    <text evidence="4">Lacks conserved residue(s) required for the propagation of feature annotation.</text>
</comment>
<dbReference type="Gene3D" id="2.10.70.10">
    <property type="entry name" value="Complement Module, domain 1"/>
    <property type="match status" value="9"/>
</dbReference>
<dbReference type="Proteomes" id="UP001164746">
    <property type="component" value="Chromosome 17"/>
</dbReference>
<keyword evidence="3 4" id="KW-1015">Disulfide bond</keyword>
<evidence type="ECO:0000256" key="2">
    <source>
        <dbReference type="ARBA" id="ARBA00022737"/>
    </source>
</evidence>
<feature type="domain" description="Sushi" evidence="7">
    <location>
        <begin position="68"/>
        <end position="126"/>
    </location>
</feature>
<feature type="disulfide bond" evidence="4">
    <location>
        <begin position="242"/>
        <end position="269"/>
    </location>
</feature>
<keyword evidence="1 5" id="KW-0732">Signal</keyword>
<sequence length="653" mass="72705">MRIVYFLISFSGISAVTGLDELCPPRQLQIPQGRECQKPCERDRDCRSRRKACRCDGICGRSCIRAGTECVVLNHIPNGLVDMRPNNKFGAVAQYACNEGYKLRGDPARVCQGDEQWSGTEPQCFQDLTEKVICSAPPEIPNAVHNGFIDQNAFEIGKMLQYECLPDFQMNRDGVTRAWCVKSGEWVGPTMTCTRKGTRASWDISWRGGIKEHAYRAASGTGSHLVVKKEMYPSGGQLLYTCAYGYHPDGNPQVMCNGEGNWVGLTLTCTPKSCGYPGEIDKGHRIGFVFTFPNKVTYQCMEGYTLQGENYKMCQADGTWSGKTPTCEPVRCPTLKAPVFGRMYGTGNDYGAVIRFECEDKYKVMGSTERRCQADRSWSEINCGWPTPFYNGYLIGHDTSVGGTLFFSCKIHATFEGTAFQTRCLETGEWSDPPPMCWSQCQIPVIPNATLEGGRPLTYVNHKTVIQFQCKGGLVANGGTGMKCDNGTWSVTPECAPAPCMQPPPHVHNGMRVFMGQDHGLRAKYVCFAGYMLTGMNSTYLMCNFGQWEGGRPHCEEFFCPNPYNVTGDILHGTINKKVDKGRFSFKKYMYTIRHGDRIEFQCDAGYRVDGHAGATCVDGQWQPPLGNGSSICIPAVHPPFRHLWEPIDNLRN</sequence>
<dbReference type="InterPro" id="IPR035976">
    <property type="entry name" value="Sushi/SCR/CCP_sf"/>
</dbReference>
<evidence type="ECO:0000259" key="6">
    <source>
        <dbReference type="PROSITE" id="PS50835"/>
    </source>
</evidence>
<keyword evidence="4" id="KW-0768">Sushi</keyword>
<evidence type="ECO:0000256" key="1">
    <source>
        <dbReference type="ARBA" id="ARBA00022729"/>
    </source>
</evidence>
<feature type="chain" id="PRO_5046408251" evidence="5">
    <location>
        <begin position="19"/>
        <end position="653"/>
    </location>
</feature>
<dbReference type="PANTHER" id="PTHR45656:SF4">
    <property type="entry name" value="PROTEIN CBR-CLEC-78"/>
    <property type="match status" value="1"/>
</dbReference>
<gene>
    <name evidence="8" type="ORF">MAR_034487</name>
</gene>
<feature type="domain" description="Sushi" evidence="7">
    <location>
        <begin position="132"/>
        <end position="195"/>
    </location>
</feature>
<feature type="disulfide bond" evidence="4">
    <location>
        <begin position="97"/>
        <end position="124"/>
    </location>
</feature>
<feature type="domain" description="Sushi" evidence="7">
    <location>
        <begin position="439"/>
        <end position="497"/>
    </location>
</feature>
<evidence type="ECO:0000313" key="9">
    <source>
        <dbReference type="Proteomes" id="UP001164746"/>
    </source>
</evidence>
<feature type="domain" description="Sushi" evidence="7">
    <location>
        <begin position="558"/>
        <end position="635"/>
    </location>
</feature>
<accession>A0ABY7GBZ5</accession>
<evidence type="ECO:0000256" key="4">
    <source>
        <dbReference type="PROSITE-ProRule" id="PRU00302"/>
    </source>
</evidence>
<reference evidence="8" key="1">
    <citation type="submission" date="2022-11" db="EMBL/GenBank/DDBJ databases">
        <title>Centuries of genome instability and evolution in soft-shell clam transmissible cancer (bioRxiv).</title>
        <authorList>
            <person name="Hart S.F.M."/>
            <person name="Yonemitsu M.A."/>
            <person name="Giersch R.M."/>
            <person name="Beal B.F."/>
            <person name="Arriagada G."/>
            <person name="Davis B.W."/>
            <person name="Ostrander E.A."/>
            <person name="Goff S.P."/>
            <person name="Metzger M.J."/>
        </authorList>
    </citation>
    <scope>NUCLEOTIDE SEQUENCE</scope>
    <source>
        <strain evidence="8">MELC-2E11</strain>
        <tissue evidence="8">Siphon/mantle</tissue>
    </source>
</reference>
<feature type="domain" description="Ig-like" evidence="6">
    <location>
        <begin position="166"/>
        <end position="242"/>
    </location>
</feature>
<dbReference type="InterPro" id="IPR051277">
    <property type="entry name" value="SEZ6_CSMD_C4BPB_Regulators"/>
</dbReference>
<dbReference type="PANTHER" id="PTHR45656">
    <property type="entry name" value="PROTEIN CBR-CLEC-78"/>
    <property type="match status" value="1"/>
</dbReference>
<evidence type="ECO:0000259" key="7">
    <source>
        <dbReference type="PROSITE" id="PS50923"/>
    </source>
</evidence>
<dbReference type="EMBL" id="CP111028">
    <property type="protein sequence ID" value="WAR31945.1"/>
    <property type="molecule type" value="Genomic_DNA"/>
</dbReference>
<evidence type="ECO:0000256" key="3">
    <source>
        <dbReference type="ARBA" id="ARBA00023157"/>
    </source>
</evidence>
<keyword evidence="9" id="KW-1185">Reference proteome</keyword>
<feature type="signal peptide" evidence="5">
    <location>
        <begin position="1"/>
        <end position="18"/>
    </location>
</feature>
<proteinExistence type="predicted"/>
<feature type="domain" description="Sushi" evidence="7">
    <location>
        <begin position="498"/>
        <end position="557"/>
    </location>
</feature>
<dbReference type="PROSITE" id="PS50835">
    <property type="entry name" value="IG_LIKE"/>
    <property type="match status" value="1"/>
</dbReference>
<keyword evidence="2" id="KW-0677">Repeat</keyword>
<feature type="disulfide bond" evidence="4">
    <location>
        <begin position="500"/>
        <end position="543"/>
    </location>
</feature>
<feature type="domain" description="Sushi" evidence="7">
    <location>
        <begin position="330"/>
        <end position="385"/>
    </location>
</feature>
<dbReference type="PROSITE" id="PS50923">
    <property type="entry name" value="SUSHI"/>
    <property type="match status" value="8"/>
</dbReference>
<feature type="disulfide bond" evidence="4">
    <location>
        <begin position="300"/>
        <end position="327"/>
    </location>
</feature>